<sequence>MTDIIQELQGIGRDGIWKGRQNNSHPIAVRAAAEIERLRALLDRLEAAERVAIASRDYASNYLLDEREDPSLCFDDAQHPKLIALFDALDAPAIREVKP</sequence>
<name>A0A177JKW3_SPHYA</name>
<comment type="caution">
    <text evidence="1">The sequence shown here is derived from an EMBL/GenBank/DDBJ whole genome shotgun (WGS) entry which is preliminary data.</text>
</comment>
<gene>
    <name evidence="1" type="ORF">AX777_21305</name>
</gene>
<dbReference type="Proteomes" id="UP000077262">
    <property type="component" value="Unassembled WGS sequence"/>
</dbReference>
<reference evidence="1 2" key="1">
    <citation type="submission" date="2016-02" db="EMBL/GenBank/DDBJ databases">
        <authorList>
            <person name="Wen L."/>
            <person name="He K."/>
            <person name="Yang H."/>
        </authorList>
    </citation>
    <scope>NUCLEOTIDE SEQUENCE [LARGE SCALE GENOMIC DNA]</scope>
    <source>
        <strain evidence="1 2">CD09_2</strain>
    </source>
</reference>
<evidence type="ECO:0000313" key="1">
    <source>
        <dbReference type="EMBL" id="OAH41852.1"/>
    </source>
</evidence>
<dbReference type="RefSeq" id="WP_063976803.1">
    <property type="nucleotide sequence ID" value="NZ_LSTR01000049.1"/>
</dbReference>
<organism evidence="1 2">
    <name type="scientific">Sphingobium yanoikuyae</name>
    <name type="common">Sphingomonas yanoikuyae</name>
    <dbReference type="NCBI Taxonomy" id="13690"/>
    <lineage>
        <taxon>Bacteria</taxon>
        <taxon>Pseudomonadati</taxon>
        <taxon>Pseudomonadota</taxon>
        <taxon>Alphaproteobacteria</taxon>
        <taxon>Sphingomonadales</taxon>
        <taxon>Sphingomonadaceae</taxon>
        <taxon>Sphingobium</taxon>
    </lineage>
</organism>
<protein>
    <submittedName>
        <fullName evidence="1">Uncharacterized protein</fullName>
    </submittedName>
</protein>
<dbReference type="EMBL" id="LSTR01000049">
    <property type="protein sequence ID" value="OAH41852.1"/>
    <property type="molecule type" value="Genomic_DNA"/>
</dbReference>
<evidence type="ECO:0000313" key="2">
    <source>
        <dbReference type="Proteomes" id="UP000077262"/>
    </source>
</evidence>
<dbReference type="AlphaFoldDB" id="A0A177JKW3"/>
<accession>A0A177JKW3</accession>
<proteinExistence type="predicted"/>